<dbReference type="PANTHER" id="PTHR34009:SF2">
    <property type="entry name" value="PROTEIN STAR"/>
    <property type="match status" value="1"/>
</dbReference>
<name>A0A5B8FWC5_9RHOB</name>
<dbReference type="GO" id="GO:0005737">
    <property type="term" value="C:cytoplasm"/>
    <property type="evidence" value="ECO:0007669"/>
    <property type="project" value="GOC"/>
</dbReference>
<dbReference type="EMBL" id="CP040818">
    <property type="protein sequence ID" value="QDL91804.1"/>
    <property type="molecule type" value="Genomic_DNA"/>
</dbReference>
<dbReference type="InterPro" id="IPR029063">
    <property type="entry name" value="SAM-dependent_MTases_sf"/>
</dbReference>
<dbReference type="InterPro" id="IPR006342">
    <property type="entry name" value="FkbM_mtfrase"/>
</dbReference>
<dbReference type="GO" id="GO:0008168">
    <property type="term" value="F:methyltransferase activity"/>
    <property type="evidence" value="ECO:0007669"/>
    <property type="project" value="UniProtKB-KW"/>
</dbReference>
<gene>
    <name evidence="3" type="ORF">FDP22_08460</name>
</gene>
<dbReference type="Gene3D" id="3.40.50.150">
    <property type="entry name" value="Vaccinia Virus protein VP39"/>
    <property type="match status" value="1"/>
</dbReference>
<dbReference type="GO" id="GO:0006888">
    <property type="term" value="P:endoplasmic reticulum to Golgi vesicle-mediated transport"/>
    <property type="evidence" value="ECO:0007669"/>
    <property type="project" value="TreeGrafter"/>
</dbReference>
<dbReference type="KEGG" id="ppru:FDP22_08460"/>
<dbReference type="NCBIfam" id="TIGR01444">
    <property type="entry name" value="fkbM_fam"/>
    <property type="match status" value="1"/>
</dbReference>
<keyword evidence="3" id="KW-0489">Methyltransferase</keyword>
<dbReference type="SUPFAM" id="SSF53335">
    <property type="entry name" value="S-adenosyl-L-methionine-dependent methyltransferases"/>
    <property type="match status" value="1"/>
</dbReference>
<organism evidence="3 4">
    <name type="scientific">Paroceanicella profunda</name>
    <dbReference type="NCBI Taxonomy" id="2579971"/>
    <lineage>
        <taxon>Bacteria</taxon>
        <taxon>Pseudomonadati</taxon>
        <taxon>Pseudomonadota</taxon>
        <taxon>Alphaproteobacteria</taxon>
        <taxon>Rhodobacterales</taxon>
        <taxon>Paracoccaceae</taxon>
        <taxon>Paroceanicella</taxon>
    </lineage>
</organism>
<dbReference type="PANTHER" id="PTHR34009">
    <property type="entry name" value="PROTEIN STAR"/>
    <property type="match status" value="1"/>
</dbReference>
<dbReference type="Pfam" id="PF05050">
    <property type="entry name" value="Methyltransf_21"/>
    <property type="match status" value="1"/>
</dbReference>
<protein>
    <submittedName>
        <fullName evidence="3">FkbM family methyltransferase</fullName>
    </submittedName>
</protein>
<keyword evidence="1" id="KW-0175">Coiled coil</keyword>
<reference evidence="3 4" key="1">
    <citation type="submission" date="2019-06" db="EMBL/GenBank/DDBJ databases">
        <title>Genome sequence of Rhodobacteraceae bacterium D4M1.</title>
        <authorList>
            <person name="Cao J."/>
        </authorList>
    </citation>
    <scope>NUCLEOTIDE SEQUENCE [LARGE SCALE GENOMIC DNA]</scope>
    <source>
        <strain evidence="3 4">D4M1</strain>
    </source>
</reference>
<dbReference type="GO" id="GO:0005886">
    <property type="term" value="C:plasma membrane"/>
    <property type="evidence" value="ECO:0007669"/>
    <property type="project" value="TreeGrafter"/>
</dbReference>
<evidence type="ECO:0000313" key="4">
    <source>
        <dbReference type="Proteomes" id="UP000305888"/>
    </source>
</evidence>
<sequence>MSDISEELARAREVIAEAERRLRAAIRQMPDSPRRGRLAQERWALWQMLGRDRPYFSQAGQDEFLDRTVFRRKRGGVFVEVGAYDGITGSNTAFFEAFRGWTGLLVEAAPHLHAQVCANRASPCLNLAVAAQEGEADFLDIRSGYVQMGGLLDTLGAGARAAIEADSRTRAEVIRVPTRPLADILSGAGLRRIDYISIDIEGGEEAVLAAFPFARFEIAAWSIEVNEASPAIAAIMDAAGYRLAAHVGVDQIWLHKG</sequence>
<dbReference type="AlphaFoldDB" id="A0A5B8FWC5"/>
<accession>A0A5B8FWC5</accession>
<dbReference type="RefSeq" id="WP_138572144.1">
    <property type="nucleotide sequence ID" value="NZ_CP040818.1"/>
</dbReference>
<evidence type="ECO:0000313" key="3">
    <source>
        <dbReference type="EMBL" id="QDL91804.1"/>
    </source>
</evidence>
<feature type="coiled-coil region" evidence="1">
    <location>
        <begin position="1"/>
        <end position="28"/>
    </location>
</feature>
<keyword evidence="4" id="KW-1185">Reference proteome</keyword>
<dbReference type="Proteomes" id="UP000305888">
    <property type="component" value="Chromosome"/>
</dbReference>
<dbReference type="OrthoDB" id="938855at2"/>
<proteinExistence type="predicted"/>
<dbReference type="GO" id="GO:0016197">
    <property type="term" value="P:endosomal transport"/>
    <property type="evidence" value="ECO:0007669"/>
    <property type="project" value="TreeGrafter"/>
</dbReference>
<keyword evidence="3" id="KW-0808">Transferase</keyword>
<dbReference type="InterPro" id="IPR053202">
    <property type="entry name" value="EGF_Rcpt_Signaling_Reg"/>
</dbReference>
<feature type="domain" description="Methyltransferase FkbM" evidence="2">
    <location>
        <begin position="80"/>
        <end position="243"/>
    </location>
</feature>
<evidence type="ECO:0000256" key="1">
    <source>
        <dbReference type="SAM" id="Coils"/>
    </source>
</evidence>
<evidence type="ECO:0000259" key="2">
    <source>
        <dbReference type="Pfam" id="PF05050"/>
    </source>
</evidence>
<dbReference type="GO" id="GO:0032259">
    <property type="term" value="P:methylation"/>
    <property type="evidence" value="ECO:0007669"/>
    <property type="project" value="UniProtKB-KW"/>
</dbReference>